<organism evidence="2 3">
    <name type="scientific">Trifolium pratense</name>
    <name type="common">Red clover</name>
    <dbReference type="NCBI Taxonomy" id="57577"/>
    <lineage>
        <taxon>Eukaryota</taxon>
        <taxon>Viridiplantae</taxon>
        <taxon>Streptophyta</taxon>
        <taxon>Embryophyta</taxon>
        <taxon>Tracheophyta</taxon>
        <taxon>Spermatophyta</taxon>
        <taxon>Magnoliopsida</taxon>
        <taxon>eudicotyledons</taxon>
        <taxon>Gunneridae</taxon>
        <taxon>Pentapetalae</taxon>
        <taxon>rosids</taxon>
        <taxon>fabids</taxon>
        <taxon>Fabales</taxon>
        <taxon>Fabaceae</taxon>
        <taxon>Papilionoideae</taxon>
        <taxon>50 kb inversion clade</taxon>
        <taxon>NPAAA clade</taxon>
        <taxon>Hologalegina</taxon>
        <taxon>IRL clade</taxon>
        <taxon>Trifolieae</taxon>
        <taxon>Trifolium</taxon>
    </lineage>
</organism>
<dbReference type="STRING" id="57577.A0A2K3JPN5"/>
<dbReference type="EMBL" id="ASHM01073619">
    <property type="protein sequence ID" value="PNX56002.1"/>
    <property type="molecule type" value="Genomic_DNA"/>
</dbReference>
<dbReference type="Proteomes" id="UP000236291">
    <property type="component" value="Unassembled WGS sequence"/>
</dbReference>
<dbReference type="ExpressionAtlas" id="A0A2K3JPN5">
    <property type="expression patterns" value="baseline"/>
</dbReference>
<sequence>MFYNNNHHHSLPISLSDDETDELGRMRVRARRKRKKLGNKRFIKKLLVKYWMLLIILPAAFLLFYEATRIGGLRPNSPNIATIKSLNQDHPHDLPSSDLVKELNTKTNLNRLDPVTHVIGGVKE</sequence>
<feature type="non-terminal residue" evidence="2">
    <location>
        <position position="124"/>
    </location>
</feature>
<dbReference type="AlphaFoldDB" id="A0A2K3JPN5"/>
<keyword evidence="1" id="KW-1133">Transmembrane helix</keyword>
<evidence type="ECO:0000313" key="2">
    <source>
        <dbReference type="EMBL" id="PNX56002.1"/>
    </source>
</evidence>
<evidence type="ECO:0000256" key="1">
    <source>
        <dbReference type="SAM" id="Phobius"/>
    </source>
</evidence>
<evidence type="ECO:0000313" key="3">
    <source>
        <dbReference type="Proteomes" id="UP000236291"/>
    </source>
</evidence>
<comment type="caution">
    <text evidence="2">The sequence shown here is derived from an EMBL/GenBank/DDBJ whole genome shotgun (WGS) entry which is preliminary data.</text>
</comment>
<keyword evidence="1" id="KW-0472">Membrane</keyword>
<name>A0A2K3JPN5_TRIPR</name>
<accession>A0A2K3JPN5</accession>
<gene>
    <name evidence="2" type="ORF">L195_g049636</name>
</gene>
<keyword evidence="1" id="KW-0812">Transmembrane</keyword>
<protein>
    <submittedName>
        <fullName evidence="2">Uncharacterized protein</fullName>
    </submittedName>
</protein>
<reference evidence="2 3" key="2">
    <citation type="journal article" date="2017" name="Front. Plant Sci.">
        <title>Gene Classification and Mining of Molecular Markers Useful in Red Clover (Trifolium pratense) Breeding.</title>
        <authorList>
            <person name="Istvanek J."/>
            <person name="Dluhosova J."/>
            <person name="Dluhos P."/>
            <person name="Patkova L."/>
            <person name="Nedelnik J."/>
            <person name="Repkova J."/>
        </authorList>
    </citation>
    <scope>NUCLEOTIDE SEQUENCE [LARGE SCALE GENOMIC DNA]</scope>
    <source>
        <strain evidence="3">cv. Tatra</strain>
        <tissue evidence="2">Young leaves</tissue>
    </source>
</reference>
<reference evidence="2 3" key="1">
    <citation type="journal article" date="2014" name="Am. J. Bot.">
        <title>Genome assembly and annotation for red clover (Trifolium pratense; Fabaceae).</title>
        <authorList>
            <person name="Istvanek J."/>
            <person name="Jaros M."/>
            <person name="Krenek A."/>
            <person name="Repkova J."/>
        </authorList>
    </citation>
    <scope>NUCLEOTIDE SEQUENCE [LARGE SCALE GENOMIC DNA]</scope>
    <source>
        <strain evidence="3">cv. Tatra</strain>
        <tissue evidence="2">Young leaves</tissue>
    </source>
</reference>
<proteinExistence type="predicted"/>
<feature type="transmembrane region" description="Helical" evidence="1">
    <location>
        <begin position="46"/>
        <end position="65"/>
    </location>
</feature>